<evidence type="ECO:0000256" key="7">
    <source>
        <dbReference type="ARBA" id="ARBA00023136"/>
    </source>
</evidence>
<reference evidence="12 13" key="1">
    <citation type="journal article" date="2007" name="Science">
        <title>Sea anemone genome reveals ancestral eumetazoan gene repertoire and genomic organization.</title>
        <authorList>
            <person name="Putnam N.H."/>
            <person name="Srivastava M."/>
            <person name="Hellsten U."/>
            <person name="Dirks B."/>
            <person name="Chapman J."/>
            <person name="Salamov A."/>
            <person name="Terry A."/>
            <person name="Shapiro H."/>
            <person name="Lindquist E."/>
            <person name="Kapitonov V.V."/>
            <person name="Jurka J."/>
            <person name="Genikhovich G."/>
            <person name="Grigoriev I.V."/>
            <person name="Lucas S.M."/>
            <person name="Steele R.E."/>
            <person name="Finnerty J.R."/>
            <person name="Technau U."/>
            <person name="Martindale M.Q."/>
            <person name="Rokhsar D.S."/>
        </authorList>
    </citation>
    <scope>NUCLEOTIDE SEQUENCE [LARGE SCALE GENOMIC DNA]</scope>
    <source>
        <strain evidence="13">CH2 X CH6</strain>
    </source>
</reference>
<comment type="similarity">
    <text evidence="2">Belongs to the P2X receptor family.</text>
</comment>
<dbReference type="GO" id="GO:0012505">
    <property type="term" value="C:endomembrane system"/>
    <property type="evidence" value="ECO:0007669"/>
    <property type="project" value="UniProtKB-SubCell"/>
</dbReference>
<dbReference type="HOGENOM" id="CLU_695038_0_0_1"/>
<comment type="subcellular location">
    <subcellularLocation>
        <location evidence="1">Endomembrane system</location>
    </subcellularLocation>
</comment>
<feature type="transmembrane region" description="Helical" evidence="11">
    <location>
        <begin position="21"/>
        <end position="41"/>
    </location>
</feature>
<keyword evidence="13" id="KW-1185">Reference proteome</keyword>
<dbReference type="STRING" id="45351.A7RZ68"/>
<dbReference type="PANTHER" id="PTHR10125:SF31">
    <property type="entry name" value="P2X RECEPTOR E"/>
    <property type="match status" value="1"/>
</dbReference>
<dbReference type="KEGG" id="nve:5515102"/>
<dbReference type="InParanoid" id="A7RZ68"/>
<keyword evidence="5 11" id="KW-1133">Transmembrane helix</keyword>
<feature type="transmembrane region" description="Helical" evidence="11">
    <location>
        <begin position="335"/>
        <end position="357"/>
    </location>
</feature>
<keyword evidence="4 11" id="KW-0812">Transmembrane</keyword>
<evidence type="ECO:0000256" key="11">
    <source>
        <dbReference type="SAM" id="Phobius"/>
    </source>
</evidence>
<keyword evidence="7 11" id="KW-0472">Membrane</keyword>
<dbReference type="GO" id="GO:0007165">
    <property type="term" value="P:signal transduction"/>
    <property type="evidence" value="ECO:0007669"/>
    <property type="project" value="UniProtKB-ARBA"/>
</dbReference>
<keyword evidence="9" id="KW-0407">Ion channel</keyword>
<evidence type="ECO:0000256" key="6">
    <source>
        <dbReference type="ARBA" id="ARBA00023065"/>
    </source>
</evidence>
<proteinExistence type="inferred from homology"/>
<dbReference type="Pfam" id="PF00864">
    <property type="entry name" value="P2X_receptor"/>
    <property type="match status" value="1"/>
</dbReference>
<evidence type="ECO:0000256" key="2">
    <source>
        <dbReference type="ARBA" id="ARBA00009848"/>
    </source>
</evidence>
<dbReference type="PhylomeDB" id="A7RZ68"/>
<keyword evidence="3" id="KW-0813">Transport</keyword>
<evidence type="ECO:0000256" key="4">
    <source>
        <dbReference type="ARBA" id="ARBA00022692"/>
    </source>
</evidence>
<name>A7RZ68_NEMVE</name>
<dbReference type="eggNOG" id="ENOG502RVUK">
    <property type="taxonomic scope" value="Eukaryota"/>
</dbReference>
<dbReference type="GO" id="GO:0015267">
    <property type="term" value="F:channel activity"/>
    <property type="evidence" value="ECO:0007669"/>
    <property type="project" value="UniProtKB-ARBA"/>
</dbReference>
<dbReference type="AlphaFoldDB" id="A7RZ68"/>
<accession>A7RZ68</accession>
<dbReference type="InterPro" id="IPR059116">
    <property type="entry name" value="P2X_receptor"/>
</dbReference>
<dbReference type="OMA" id="SMFITTR"/>
<keyword evidence="8" id="KW-1071">Ligand-gated ion channel</keyword>
<dbReference type="GO" id="GO:0016020">
    <property type="term" value="C:membrane"/>
    <property type="evidence" value="ECO:0000318"/>
    <property type="project" value="GO_Central"/>
</dbReference>
<evidence type="ECO:0000313" key="12">
    <source>
        <dbReference type="EMBL" id="EDO43233.1"/>
    </source>
</evidence>
<gene>
    <name evidence="12" type="ORF">NEMVEDRAFT_v1g241712</name>
</gene>
<evidence type="ECO:0000256" key="8">
    <source>
        <dbReference type="ARBA" id="ARBA00023286"/>
    </source>
</evidence>
<keyword evidence="6" id="KW-0406">Ion transport</keyword>
<feature type="region of interest" description="Disordered" evidence="10">
    <location>
        <begin position="378"/>
        <end position="397"/>
    </location>
</feature>
<dbReference type="GO" id="GO:0070588">
    <property type="term" value="P:calcium ion transmembrane transport"/>
    <property type="evidence" value="ECO:0000318"/>
    <property type="project" value="GO_Central"/>
</dbReference>
<dbReference type="OrthoDB" id="494673at2759"/>
<protein>
    <submittedName>
        <fullName evidence="12">Uncharacterized protein</fullName>
    </submittedName>
</protein>
<evidence type="ECO:0000256" key="3">
    <source>
        <dbReference type="ARBA" id="ARBA00022448"/>
    </source>
</evidence>
<evidence type="ECO:0000256" key="5">
    <source>
        <dbReference type="ARBA" id="ARBA00022989"/>
    </source>
</evidence>
<dbReference type="PANTHER" id="PTHR10125">
    <property type="entry name" value="P2X PURINOCEPTOR"/>
    <property type="match status" value="1"/>
</dbReference>
<evidence type="ECO:0000256" key="9">
    <source>
        <dbReference type="ARBA" id="ARBA00023303"/>
    </source>
</evidence>
<evidence type="ECO:0000256" key="10">
    <source>
        <dbReference type="SAM" id="MobiDB-lite"/>
    </source>
</evidence>
<organism evidence="12 13">
    <name type="scientific">Nematostella vectensis</name>
    <name type="common">Starlet sea anemone</name>
    <dbReference type="NCBI Taxonomy" id="45351"/>
    <lineage>
        <taxon>Eukaryota</taxon>
        <taxon>Metazoa</taxon>
        <taxon>Cnidaria</taxon>
        <taxon>Anthozoa</taxon>
        <taxon>Hexacorallia</taxon>
        <taxon>Actiniaria</taxon>
        <taxon>Edwardsiidae</taxon>
        <taxon>Nematostella</taxon>
    </lineage>
</organism>
<dbReference type="Proteomes" id="UP000001593">
    <property type="component" value="Unassembled WGS sequence"/>
</dbReference>
<evidence type="ECO:0000313" key="13">
    <source>
        <dbReference type="Proteomes" id="UP000001593"/>
    </source>
</evidence>
<dbReference type="EMBL" id="DS469556">
    <property type="protein sequence ID" value="EDO43233.1"/>
    <property type="molecule type" value="Genomic_DNA"/>
</dbReference>
<evidence type="ECO:0000256" key="1">
    <source>
        <dbReference type="ARBA" id="ARBA00004308"/>
    </source>
</evidence>
<sequence>MSLLHYITYKLVVIRDKRLGTIYYTFVAAIILFTLVEIFVFKGYLEYDTSPEGTMRILVSDPKDDNDNHPVIKTHVPSYCCKGNANRTCSLCEYIDAQELSWPIESHTINLMTFGKDRWQVKQRNDSFLKQEFVNIREKKYFTVNPEEVMIKVEHSIVATRFTRKSGKEQVAASQRSMKGYLYDAQGKIIQSIPATNFKKPGLGQADKLTVQELLNAAGIDSLEQPSDALNAKGKSFRRHGMVLHVGICYHNTETTLIGTGNIEYSYHVRRIPYADYRINQVIPIIGADDFSFTDDKTLTRPEKRLFRKRYGIKIEFHQSGKLGRFSLPALLLKLVSGVGLLTLTATIVDTAALYLLPDRFQYREFVYEESPVIDKRRCKGGEQRSDETATKSKKES</sequence>